<gene>
    <name evidence="4" type="primary">coaBC_1</name>
    <name evidence="4" type="ORF">CM83_4247</name>
</gene>
<dbReference type="Gene3D" id="3.40.50.10300">
    <property type="entry name" value="CoaB-like"/>
    <property type="match status" value="1"/>
</dbReference>
<evidence type="ECO:0000256" key="1">
    <source>
        <dbReference type="ARBA" id="ARBA00005703"/>
    </source>
</evidence>
<dbReference type="AlphaFoldDB" id="A0A0A9Z676"/>
<dbReference type="SUPFAM" id="SSF102645">
    <property type="entry name" value="CoaB-like"/>
    <property type="match status" value="1"/>
</dbReference>
<evidence type="ECO:0000259" key="3">
    <source>
        <dbReference type="Pfam" id="PF04127"/>
    </source>
</evidence>
<dbReference type="GO" id="GO:0003824">
    <property type="term" value="F:catalytic activity"/>
    <property type="evidence" value="ECO:0007669"/>
    <property type="project" value="UniProtKB-ARBA"/>
</dbReference>
<dbReference type="GO" id="GO:0015937">
    <property type="term" value="P:coenzyme A biosynthetic process"/>
    <property type="evidence" value="ECO:0007669"/>
    <property type="project" value="UniProtKB-ARBA"/>
</dbReference>
<proteinExistence type="inferred from homology"/>
<feature type="non-terminal residue" evidence="4">
    <location>
        <position position="179"/>
    </location>
</feature>
<dbReference type="InterPro" id="IPR035929">
    <property type="entry name" value="CoaB-like_sf"/>
</dbReference>
<reference evidence="4" key="2">
    <citation type="submission" date="2014-07" db="EMBL/GenBank/DDBJ databases">
        <authorList>
            <person name="Hull J."/>
        </authorList>
    </citation>
    <scope>NUCLEOTIDE SEQUENCE</scope>
</reference>
<feature type="region of interest" description="Disordered" evidence="2">
    <location>
        <begin position="1"/>
        <end position="35"/>
    </location>
</feature>
<reference evidence="4" key="1">
    <citation type="journal article" date="2014" name="PLoS ONE">
        <title>Transcriptome-Based Identification of ABC Transporters in the Western Tarnished Plant Bug Lygus hesperus.</title>
        <authorList>
            <person name="Hull J.J."/>
            <person name="Chaney K."/>
            <person name="Geib S.M."/>
            <person name="Fabrick J.A."/>
            <person name="Brent C.S."/>
            <person name="Walsh D."/>
            <person name="Lavine L.C."/>
        </authorList>
    </citation>
    <scope>NUCLEOTIDE SEQUENCE</scope>
</reference>
<accession>A0A0A9Z676</accession>
<feature type="non-terminal residue" evidence="4">
    <location>
        <position position="1"/>
    </location>
</feature>
<organism evidence="4">
    <name type="scientific">Lygus hesperus</name>
    <name type="common">Western plant bug</name>
    <dbReference type="NCBI Taxonomy" id="30085"/>
    <lineage>
        <taxon>Eukaryota</taxon>
        <taxon>Metazoa</taxon>
        <taxon>Ecdysozoa</taxon>
        <taxon>Arthropoda</taxon>
        <taxon>Hexapoda</taxon>
        <taxon>Insecta</taxon>
        <taxon>Pterygota</taxon>
        <taxon>Neoptera</taxon>
        <taxon>Paraneoptera</taxon>
        <taxon>Hemiptera</taxon>
        <taxon>Heteroptera</taxon>
        <taxon>Panheteroptera</taxon>
        <taxon>Cimicomorpha</taxon>
        <taxon>Miridae</taxon>
        <taxon>Mirini</taxon>
        <taxon>Lygus</taxon>
    </lineage>
</organism>
<protein>
    <submittedName>
        <fullName evidence="4">Coenzyme A biosynthesis bifunctional protein CoaBC</fullName>
    </submittedName>
</protein>
<dbReference type="EMBL" id="GBHO01004223">
    <property type="protein sequence ID" value="JAG39381.1"/>
    <property type="molecule type" value="Transcribed_RNA"/>
</dbReference>
<sequence>NNNNIHDNNNIHSSNNIHNNNNIHSSNNIHNSNNIHDNNNTHNTIDIYISAAAISDYTVDKPSKNKIKSTNDTLQLTLVKNIDILSYVGHLDTKYRPKLVVGFAAETDNHLVHAKHKIKKKNADVLLLNHVDDTSIGFNSDYNEILFITNDNSSPTIIPKDLKSNIAHTIAIKLHTILN</sequence>
<comment type="similarity">
    <text evidence="1">Belongs to the PPC synthetase family.</text>
</comment>
<feature type="domain" description="DNA/pantothenate metabolism flavoprotein C-terminal" evidence="3">
    <location>
        <begin position="16"/>
        <end position="174"/>
    </location>
</feature>
<evidence type="ECO:0000256" key="2">
    <source>
        <dbReference type="SAM" id="MobiDB-lite"/>
    </source>
</evidence>
<dbReference type="Pfam" id="PF04127">
    <property type="entry name" value="DFP"/>
    <property type="match status" value="1"/>
</dbReference>
<dbReference type="InterPro" id="IPR007085">
    <property type="entry name" value="DNA/pantothenate-metab_flavo_C"/>
</dbReference>
<evidence type="ECO:0000313" key="4">
    <source>
        <dbReference type="EMBL" id="JAG39381.1"/>
    </source>
</evidence>
<name>A0A0A9Z676_LYGHE</name>